<sequence>MKPHSLTRHLSVPPDDALRFIADVHALPSWNTAITRVLDVPTPLTVGDEWVVEMSALGQTWSSRSRLIAFDRDARRFSYRSATDDGNPSYAEWTWTVAEAPGGCEVTVTWTLNPQTFWRRVLLGRIRQRQLIRTEVPTSLAALQAAVEAAGARG</sequence>
<reference evidence="1 2" key="1">
    <citation type="submission" date="2016-10" db="EMBL/GenBank/DDBJ databases">
        <authorList>
            <person name="de Groot N.N."/>
        </authorList>
    </citation>
    <scope>NUCLEOTIDE SEQUENCE [LARGE SCALE GENOMIC DNA]</scope>
    <source>
        <strain evidence="1 2">CGMCC 1.11147</strain>
    </source>
</reference>
<dbReference type="Pfam" id="PF10604">
    <property type="entry name" value="Polyketide_cyc2"/>
    <property type="match status" value="1"/>
</dbReference>
<keyword evidence="2" id="KW-1185">Reference proteome</keyword>
<dbReference type="RefSeq" id="WP_170254357.1">
    <property type="nucleotide sequence ID" value="NZ_BKAE01000012.1"/>
</dbReference>
<dbReference type="Proteomes" id="UP000199004">
    <property type="component" value="Unassembled WGS sequence"/>
</dbReference>
<evidence type="ECO:0000313" key="1">
    <source>
        <dbReference type="EMBL" id="SDO39277.1"/>
    </source>
</evidence>
<dbReference type="STRING" id="1005944.SAMN05192576_3925"/>
<dbReference type="InterPro" id="IPR019587">
    <property type="entry name" value="Polyketide_cyclase/dehydratase"/>
</dbReference>
<protein>
    <submittedName>
        <fullName evidence="1">Polyketide cyclase / dehydrase and lipid transport</fullName>
    </submittedName>
</protein>
<organism evidence="1 2">
    <name type="scientific">Nocardioides szechwanensis</name>
    <dbReference type="NCBI Taxonomy" id="1005944"/>
    <lineage>
        <taxon>Bacteria</taxon>
        <taxon>Bacillati</taxon>
        <taxon>Actinomycetota</taxon>
        <taxon>Actinomycetes</taxon>
        <taxon>Propionibacteriales</taxon>
        <taxon>Nocardioidaceae</taxon>
        <taxon>Nocardioides</taxon>
    </lineage>
</organism>
<dbReference type="SUPFAM" id="SSF55961">
    <property type="entry name" value="Bet v1-like"/>
    <property type="match status" value="1"/>
</dbReference>
<dbReference type="Gene3D" id="3.30.530.20">
    <property type="match status" value="1"/>
</dbReference>
<dbReference type="CDD" id="cd07812">
    <property type="entry name" value="SRPBCC"/>
    <property type="match status" value="1"/>
</dbReference>
<gene>
    <name evidence="1" type="ORF">SAMN05192576_3925</name>
</gene>
<name>A0A1H0J6D9_9ACTN</name>
<accession>A0A1H0J6D9</accession>
<dbReference type="AlphaFoldDB" id="A0A1H0J6D9"/>
<evidence type="ECO:0000313" key="2">
    <source>
        <dbReference type="Proteomes" id="UP000199004"/>
    </source>
</evidence>
<dbReference type="InterPro" id="IPR023393">
    <property type="entry name" value="START-like_dom_sf"/>
</dbReference>
<proteinExistence type="predicted"/>
<dbReference type="EMBL" id="FNIC01000008">
    <property type="protein sequence ID" value="SDO39277.1"/>
    <property type="molecule type" value="Genomic_DNA"/>
</dbReference>